<evidence type="ECO:0000256" key="18">
    <source>
        <dbReference type="SAM" id="Phobius"/>
    </source>
</evidence>
<dbReference type="GO" id="GO:0002229">
    <property type="term" value="P:defense response to oomycetes"/>
    <property type="evidence" value="ECO:0007669"/>
    <property type="project" value="UniProtKB-ARBA"/>
</dbReference>
<dbReference type="Pfam" id="PF00069">
    <property type="entry name" value="Pkinase"/>
    <property type="match status" value="1"/>
</dbReference>
<evidence type="ECO:0000256" key="1">
    <source>
        <dbReference type="ARBA" id="ARBA00004251"/>
    </source>
</evidence>
<evidence type="ECO:0000256" key="4">
    <source>
        <dbReference type="ARBA" id="ARBA00022475"/>
    </source>
</evidence>
<comment type="similarity">
    <text evidence="2">In the N-terminal section; belongs to the leguminous lectin family.</text>
</comment>
<evidence type="ECO:0000256" key="13">
    <source>
        <dbReference type="ARBA" id="ARBA00022989"/>
    </source>
</evidence>
<keyword evidence="5" id="KW-0433">Leucine-rich repeat</keyword>
<evidence type="ECO:0000256" key="14">
    <source>
        <dbReference type="ARBA" id="ARBA00023136"/>
    </source>
</evidence>
<dbReference type="Gene3D" id="1.10.510.10">
    <property type="entry name" value="Transferase(Phosphotransferase) domain 1"/>
    <property type="match status" value="1"/>
</dbReference>
<sequence length="505" mass="57005">MSISTHDWTSIEKRRLEKFKPKRCRCRLVGILEREREMEYEKGTRVFEGPVKCTTWIRWSGKRNDGNPQNLPQKQTLAVIIEIFYFDSLTLSLSSSPLAKLEIDGNPLTFAMHPSGDEFICATTDGCKNGWYLALMDPDMPLVVRDLSRNSFSNHLPQEIGNLEKLKELDLSENHFTGSIPKILIDRRKQGLLNMSLQGNPGLCFDDQCEKSSSNKTKIIIIAVICSTIAVFSVIIFIGWKVKRSGRNTLSEEPLRGGPLQATENFKPANKLGEGGFGVVYKGTLYNGDTVAVKKLLAESIQGNEQFIAEVATISEVRQKNLVKLHGCCCQGNKRMLVYEYMENGSLDTALYGRTGQLELDWDIRFTICLGIAKGLNYLHQYSRHRIIHRDIKSSNILLDQHLNPKICDFGLAKLYEDKMTHITTRAAGTRGYLAPEYALSGHLTEKVDVFAFGIVTLEIISGKCCIDDNFVSFGSNQTYIIQWVWNIHENMDDDLAMVDPKLKS</sequence>
<feature type="transmembrane region" description="Helical" evidence="18">
    <location>
        <begin position="219"/>
        <end position="240"/>
    </location>
</feature>
<comment type="similarity">
    <text evidence="3">In the C-terminal section; belongs to the protein kinase superfamily. Ser/Thr protein kinase family.</text>
</comment>
<dbReference type="PROSITE" id="PS00108">
    <property type="entry name" value="PROTEIN_KINASE_ST"/>
    <property type="match status" value="1"/>
</dbReference>
<dbReference type="InterPro" id="IPR017441">
    <property type="entry name" value="Protein_kinase_ATP_BS"/>
</dbReference>
<dbReference type="InterPro" id="IPR000719">
    <property type="entry name" value="Prot_kinase_dom"/>
</dbReference>
<dbReference type="STRING" id="29655.A0A0K9PS29"/>
<feature type="domain" description="Protein kinase" evidence="19">
    <location>
        <begin position="266"/>
        <end position="505"/>
    </location>
</feature>
<evidence type="ECO:0000256" key="9">
    <source>
        <dbReference type="ARBA" id="ARBA00022737"/>
    </source>
</evidence>
<evidence type="ECO:0000259" key="19">
    <source>
        <dbReference type="PROSITE" id="PS50011"/>
    </source>
</evidence>
<evidence type="ECO:0000313" key="21">
    <source>
        <dbReference type="Proteomes" id="UP000036987"/>
    </source>
</evidence>
<dbReference type="InterPro" id="IPR001611">
    <property type="entry name" value="Leu-rich_rpt"/>
</dbReference>
<dbReference type="GO" id="GO:0005886">
    <property type="term" value="C:plasma membrane"/>
    <property type="evidence" value="ECO:0007669"/>
    <property type="project" value="UniProtKB-SubCell"/>
</dbReference>
<keyword evidence="4" id="KW-1003">Cell membrane</keyword>
<reference evidence="21" key="1">
    <citation type="journal article" date="2016" name="Nature">
        <title>The genome of the seagrass Zostera marina reveals angiosperm adaptation to the sea.</title>
        <authorList>
            <person name="Olsen J.L."/>
            <person name="Rouze P."/>
            <person name="Verhelst B."/>
            <person name="Lin Y.-C."/>
            <person name="Bayer T."/>
            <person name="Collen J."/>
            <person name="Dattolo E."/>
            <person name="De Paoli E."/>
            <person name="Dittami S."/>
            <person name="Maumus F."/>
            <person name="Michel G."/>
            <person name="Kersting A."/>
            <person name="Lauritano C."/>
            <person name="Lohaus R."/>
            <person name="Toepel M."/>
            <person name="Tonon T."/>
            <person name="Vanneste K."/>
            <person name="Amirebrahimi M."/>
            <person name="Brakel J."/>
            <person name="Bostroem C."/>
            <person name="Chovatia M."/>
            <person name="Grimwood J."/>
            <person name="Jenkins J.W."/>
            <person name="Jueterbock A."/>
            <person name="Mraz A."/>
            <person name="Stam W.T."/>
            <person name="Tice H."/>
            <person name="Bornberg-Bauer E."/>
            <person name="Green P.J."/>
            <person name="Pearson G.A."/>
            <person name="Procaccini G."/>
            <person name="Duarte C.M."/>
            <person name="Schmutz J."/>
            <person name="Reusch T.B.H."/>
            <person name="Van de Peer Y."/>
        </authorList>
    </citation>
    <scope>NUCLEOTIDE SEQUENCE [LARGE SCALE GENOMIC DNA]</scope>
    <source>
        <strain evidence="21">cv. Finnish</strain>
    </source>
</reference>
<keyword evidence="6" id="KW-0808">Transferase</keyword>
<dbReference type="PROSITE" id="PS50011">
    <property type="entry name" value="PROTEIN_KINASE_DOM"/>
    <property type="match status" value="1"/>
</dbReference>
<keyword evidence="11 20" id="KW-0418">Kinase</keyword>
<evidence type="ECO:0000256" key="2">
    <source>
        <dbReference type="ARBA" id="ARBA00008536"/>
    </source>
</evidence>
<evidence type="ECO:0000256" key="3">
    <source>
        <dbReference type="ARBA" id="ARBA00010217"/>
    </source>
</evidence>
<evidence type="ECO:0000256" key="8">
    <source>
        <dbReference type="ARBA" id="ARBA00022729"/>
    </source>
</evidence>
<keyword evidence="8" id="KW-0732">Signal</keyword>
<keyword evidence="14 18" id="KW-0472">Membrane</keyword>
<dbReference type="Gene3D" id="3.30.200.20">
    <property type="entry name" value="Phosphorylase Kinase, domain 1"/>
    <property type="match status" value="1"/>
</dbReference>
<evidence type="ECO:0000256" key="10">
    <source>
        <dbReference type="ARBA" id="ARBA00022741"/>
    </source>
</evidence>
<keyword evidence="15" id="KW-0675">Receptor</keyword>
<feature type="binding site" evidence="17">
    <location>
        <position position="295"/>
    </location>
    <ligand>
        <name>ATP</name>
        <dbReference type="ChEBI" id="CHEBI:30616"/>
    </ligand>
</feature>
<proteinExistence type="inferred from homology"/>
<accession>A0A0K9PS29</accession>
<dbReference type="PANTHER" id="PTHR48006:SF62">
    <property type="entry name" value="LEUCINE-RICH REPEAT TRANSMEMBRANE PROTEIN KINASE"/>
    <property type="match status" value="1"/>
</dbReference>
<dbReference type="InterPro" id="IPR011009">
    <property type="entry name" value="Kinase-like_dom_sf"/>
</dbReference>
<keyword evidence="12 17" id="KW-0067">ATP-binding</keyword>
<evidence type="ECO:0000256" key="15">
    <source>
        <dbReference type="ARBA" id="ARBA00023170"/>
    </source>
</evidence>
<evidence type="ECO:0000256" key="16">
    <source>
        <dbReference type="ARBA" id="ARBA00023180"/>
    </source>
</evidence>
<keyword evidence="21" id="KW-1185">Reference proteome</keyword>
<keyword evidence="13 18" id="KW-1133">Transmembrane helix</keyword>
<evidence type="ECO:0000256" key="7">
    <source>
        <dbReference type="ARBA" id="ARBA00022692"/>
    </source>
</evidence>
<dbReference type="Gene3D" id="3.80.10.10">
    <property type="entry name" value="Ribonuclease Inhibitor"/>
    <property type="match status" value="1"/>
</dbReference>
<dbReference type="SUPFAM" id="SSF56112">
    <property type="entry name" value="Protein kinase-like (PK-like)"/>
    <property type="match status" value="1"/>
</dbReference>
<dbReference type="InterPro" id="IPR008271">
    <property type="entry name" value="Ser/Thr_kinase_AS"/>
</dbReference>
<evidence type="ECO:0000256" key="6">
    <source>
        <dbReference type="ARBA" id="ARBA00022679"/>
    </source>
</evidence>
<protein>
    <submittedName>
        <fullName evidence="20">Putative Kinase</fullName>
    </submittedName>
</protein>
<dbReference type="FunFam" id="1.10.510.10:FF:000240">
    <property type="entry name" value="Lectin-domain containing receptor kinase A4.3"/>
    <property type="match status" value="1"/>
</dbReference>
<comment type="caution">
    <text evidence="20">The sequence shown here is derived from an EMBL/GenBank/DDBJ whole genome shotgun (WGS) entry which is preliminary data.</text>
</comment>
<dbReference type="FunFam" id="3.30.200.20:FF:000162">
    <property type="entry name" value="Adenine nucleotide alpha hydrolase-like domain kinase"/>
    <property type="match status" value="1"/>
</dbReference>
<dbReference type="PROSITE" id="PS00107">
    <property type="entry name" value="PROTEIN_KINASE_ATP"/>
    <property type="match status" value="1"/>
</dbReference>
<dbReference type="OrthoDB" id="4062651at2759"/>
<evidence type="ECO:0000256" key="11">
    <source>
        <dbReference type="ARBA" id="ARBA00022777"/>
    </source>
</evidence>
<keyword evidence="9" id="KW-0677">Repeat</keyword>
<keyword evidence="7 18" id="KW-0812">Transmembrane</keyword>
<dbReference type="PANTHER" id="PTHR48006">
    <property type="entry name" value="LEUCINE-RICH REPEAT-CONTAINING PROTEIN DDB_G0281931-RELATED"/>
    <property type="match status" value="1"/>
</dbReference>
<gene>
    <name evidence="20" type="ORF">ZOSMA_173G00250</name>
</gene>
<dbReference type="Proteomes" id="UP000036987">
    <property type="component" value="Unassembled WGS sequence"/>
</dbReference>
<keyword evidence="10 17" id="KW-0547">Nucleotide-binding</keyword>
<dbReference type="GO" id="GO:0004674">
    <property type="term" value="F:protein serine/threonine kinase activity"/>
    <property type="evidence" value="ECO:0000318"/>
    <property type="project" value="GO_Central"/>
</dbReference>
<dbReference type="Pfam" id="PF00560">
    <property type="entry name" value="LRR_1"/>
    <property type="match status" value="1"/>
</dbReference>
<dbReference type="GO" id="GO:0005524">
    <property type="term" value="F:ATP binding"/>
    <property type="evidence" value="ECO:0007669"/>
    <property type="project" value="UniProtKB-UniRule"/>
</dbReference>
<evidence type="ECO:0000256" key="17">
    <source>
        <dbReference type="PROSITE-ProRule" id="PRU10141"/>
    </source>
</evidence>
<evidence type="ECO:0000256" key="12">
    <source>
        <dbReference type="ARBA" id="ARBA00022840"/>
    </source>
</evidence>
<dbReference type="GO" id="GO:0016020">
    <property type="term" value="C:membrane"/>
    <property type="evidence" value="ECO:0000318"/>
    <property type="project" value="GO_Central"/>
</dbReference>
<dbReference type="AlphaFoldDB" id="A0A0K9PS29"/>
<dbReference type="InterPro" id="IPR032675">
    <property type="entry name" value="LRR_dom_sf"/>
</dbReference>
<dbReference type="InterPro" id="IPR051824">
    <property type="entry name" value="LRR_Rcpt-Like_S/T_Kinase"/>
</dbReference>
<dbReference type="SMART" id="SM00220">
    <property type="entry name" value="S_TKc"/>
    <property type="match status" value="1"/>
</dbReference>
<dbReference type="EMBL" id="LFYR01000653">
    <property type="protein sequence ID" value="KMZ71873.1"/>
    <property type="molecule type" value="Genomic_DNA"/>
</dbReference>
<dbReference type="SUPFAM" id="SSF52058">
    <property type="entry name" value="L domain-like"/>
    <property type="match status" value="1"/>
</dbReference>
<evidence type="ECO:0000256" key="5">
    <source>
        <dbReference type="ARBA" id="ARBA00022614"/>
    </source>
</evidence>
<organism evidence="20 21">
    <name type="scientific">Zostera marina</name>
    <name type="common">Eelgrass</name>
    <dbReference type="NCBI Taxonomy" id="29655"/>
    <lineage>
        <taxon>Eukaryota</taxon>
        <taxon>Viridiplantae</taxon>
        <taxon>Streptophyta</taxon>
        <taxon>Embryophyta</taxon>
        <taxon>Tracheophyta</taxon>
        <taxon>Spermatophyta</taxon>
        <taxon>Magnoliopsida</taxon>
        <taxon>Liliopsida</taxon>
        <taxon>Zosteraceae</taxon>
        <taxon>Zostera</taxon>
    </lineage>
</organism>
<keyword evidence="16" id="KW-0325">Glycoprotein</keyword>
<name>A0A0K9PS29_ZOSMR</name>
<evidence type="ECO:0000313" key="20">
    <source>
        <dbReference type="EMBL" id="KMZ71873.1"/>
    </source>
</evidence>
<comment type="subcellular location">
    <subcellularLocation>
        <location evidence="1">Cell membrane</location>
        <topology evidence="1">Single-pass type I membrane protein</topology>
    </subcellularLocation>
</comment>